<reference evidence="2" key="1">
    <citation type="submission" date="2022-11" db="UniProtKB">
        <authorList>
            <consortium name="WormBaseParasite"/>
        </authorList>
    </citation>
    <scope>IDENTIFICATION</scope>
</reference>
<name>A0A915BR98_PARUN</name>
<evidence type="ECO:0000313" key="1">
    <source>
        <dbReference type="Proteomes" id="UP000887569"/>
    </source>
</evidence>
<keyword evidence="1" id="KW-1185">Reference proteome</keyword>
<protein>
    <submittedName>
        <fullName evidence="2">MARVEL domain-containing protein</fullName>
    </submittedName>
</protein>
<dbReference type="WBParaSite" id="PgR053_g052_t03">
    <property type="protein sequence ID" value="PgR053_g052_t03"/>
    <property type="gene ID" value="PgR053_g052"/>
</dbReference>
<sequence length="42" mass="4718">MCFGHYHLNARRNALLLLDATFSDCRAMKLPISLPSMAVIII</sequence>
<evidence type="ECO:0000313" key="2">
    <source>
        <dbReference type="WBParaSite" id="PgR053_g052_t03"/>
    </source>
</evidence>
<organism evidence="1 2">
    <name type="scientific">Parascaris univalens</name>
    <name type="common">Nematode worm</name>
    <dbReference type="NCBI Taxonomy" id="6257"/>
    <lineage>
        <taxon>Eukaryota</taxon>
        <taxon>Metazoa</taxon>
        <taxon>Ecdysozoa</taxon>
        <taxon>Nematoda</taxon>
        <taxon>Chromadorea</taxon>
        <taxon>Rhabditida</taxon>
        <taxon>Spirurina</taxon>
        <taxon>Ascaridomorpha</taxon>
        <taxon>Ascaridoidea</taxon>
        <taxon>Ascarididae</taxon>
        <taxon>Parascaris</taxon>
    </lineage>
</organism>
<dbReference type="AlphaFoldDB" id="A0A915BR98"/>
<dbReference type="Proteomes" id="UP000887569">
    <property type="component" value="Unplaced"/>
</dbReference>
<accession>A0A915BR98</accession>
<proteinExistence type="predicted"/>